<name>A0ABY9DU65_VITVI</name>
<evidence type="ECO:0000256" key="2">
    <source>
        <dbReference type="ARBA" id="ARBA00022741"/>
    </source>
</evidence>
<keyword evidence="7" id="KW-1185">Reference proteome</keyword>
<dbReference type="InterPro" id="IPR000719">
    <property type="entry name" value="Prot_kinase_dom"/>
</dbReference>
<evidence type="ECO:0000256" key="3">
    <source>
        <dbReference type="ARBA" id="ARBA00022840"/>
    </source>
</evidence>
<organism evidence="6 7">
    <name type="scientific">Vitis vinifera</name>
    <name type="common">Grape</name>
    <dbReference type="NCBI Taxonomy" id="29760"/>
    <lineage>
        <taxon>Eukaryota</taxon>
        <taxon>Viridiplantae</taxon>
        <taxon>Streptophyta</taxon>
        <taxon>Embryophyta</taxon>
        <taxon>Tracheophyta</taxon>
        <taxon>Spermatophyta</taxon>
        <taxon>Magnoliopsida</taxon>
        <taxon>eudicotyledons</taxon>
        <taxon>Gunneridae</taxon>
        <taxon>Pentapetalae</taxon>
        <taxon>rosids</taxon>
        <taxon>Vitales</taxon>
        <taxon>Vitaceae</taxon>
        <taxon>Viteae</taxon>
        <taxon>Vitis</taxon>
    </lineage>
</organism>
<accession>A0ABY9DU65</accession>
<feature type="domain" description="Protein kinase" evidence="5">
    <location>
        <begin position="81"/>
        <end position="222"/>
    </location>
</feature>
<evidence type="ECO:0000259" key="5">
    <source>
        <dbReference type="PROSITE" id="PS50011"/>
    </source>
</evidence>
<gene>
    <name evidence="6" type="ORF">VitviT2T_027540</name>
</gene>
<keyword evidence="1" id="KW-0418">Kinase</keyword>
<feature type="compositionally biased region" description="Low complexity" evidence="4">
    <location>
        <begin position="91"/>
        <end position="101"/>
    </location>
</feature>
<dbReference type="Pfam" id="PF07714">
    <property type="entry name" value="PK_Tyr_Ser-Thr"/>
    <property type="match status" value="1"/>
</dbReference>
<evidence type="ECO:0000256" key="1">
    <source>
        <dbReference type="ARBA" id="ARBA00022527"/>
    </source>
</evidence>
<keyword evidence="2" id="KW-0547">Nucleotide-binding</keyword>
<dbReference type="EMBL" id="CP126665">
    <property type="protein sequence ID" value="WKA09931.1"/>
    <property type="molecule type" value="Genomic_DNA"/>
</dbReference>
<dbReference type="InterPro" id="IPR011009">
    <property type="entry name" value="Kinase-like_dom_sf"/>
</dbReference>
<dbReference type="InterPro" id="IPR001245">
    <property type="entry name" value="Ser-Thr/Tyr_kinase_cat_dom"/>
</dbReference>
<proteinExistence type="predicted"/>
<dbReference type="Gene3D" id="1.10.510.10">
    <property type="entry name" value="Transferase(Phosphotransferase) domain 1"/>
    <property type="match status" value="1"/>
</dbReference>
<keyword evidence="1" id="KW-0808">Transferase</keyword>
<evidence type="ECO:0000256" key="4">
    <source>
        <dbReference type="SAM" id="MobiDB-lite"/>
    </source>
</evidence>
<protein>
    <recommendedName>
        <fullName evidence="5">Protein kinase domain-containing protein</fullName>
    </recommendedName>
</protein>
<dbReference type="PANTHER" id="PTHR47989">
    <property type="entry name" value="OS01G0750732 PROTEIN"/>
    <property type="match status" value="1"/>
</dbReference>
<feature type="region of interest" description="Disordered" evidence="4">
    <location>
        <begin position="74"/>
        <end position="110"/>
    </location>
</feature>
<evidence type="ECO:0000313" key="6">
    <source>
        <dbReference type="EMBL" id="WKA09931.1"/>
    </source>
</evidence>
<sequence>MSSASANTSRVALSYDSVSRLQHLGLFRRGRGALPEGFVAAEILAFNLEKTWLSLHIQETTATVLTVALTSKKSDPLASGAPNIASLQPGSSSSMDVPSSSINNDVESSEARPLVASEIIEESKSCERPVKENIEGDVEFCSEVEVLSCAQHRNVVMLIGYCIADRRRLLVYEYICNSSLDSHLYGRHRDPLEWSARQKVAVGIARGLCYLHEECGVGCIVH</sequence>
<dbReference type="SUPFAM" id="SSF56112">
    <property type="entry name" value="Protein kinase-like (PK-like)"/>
    <property type="match status" value="1"/>
</dbReference>
<dbReference type="PANTHER" id="PTHR47989:SF14">
    <property type="entry name" value="INACTIVE PROTEIN KINASE SELMODRAFT_444075"/>
    <property type="match status" value="1"/>
</dbReference>
<reference evidence="6 7" key="1">
    <citation type="journal article" date="2023" name="Hortic Res">
        <title>The complete reference genome for grapevine (Vitis vinifera L.) genetics and breeding.</title>
        <authorList>
            <person name="Shi X."/>
            <person name="Cao S."/>
            <person name="Wang X."/>
            <person name="Huang S."/>
            <person name="Wang Y."/>
            <person name="Liu Z."/>
            <person name="Liu W."/>
            <person name="Leng X."/>
            <person name="Peng Y."/>
            <person name="Wang N."/>
            <person name="Wang Y."/>
            <person name="Ma Z."/>
            <person name="Xu X."/>
            <person name="Zhang F."/>
            <person name="Xue H."/>
            <person name="Zhong H."/>
            <person name="Wang Y."/>
            <person name="Zhang K."/>
            <person name="Velt A."/>
            <person name="Avia K."/>
            <person name="Holtgrawe D."/>
            <person name="Grimplet J."/>
            <person name="Matus J.T."/>
            <person name="Ware D."/>
            <person name="Wu X."/>
            <person name="Wang H."/>
            <person name="Liu C."/>
            <person name="Fang Y."/>
            <person name="Rustenholz C."/>
            <person name="Cheng Z."/>
            <person name="Xiao H."/>
            <person name="Zhou Y."/>
        </authorList>
    </citation>
    <scope>NUCLEOTIDE SEQUENCE [LARGE SCALE GENOMIC DNA]</scope>
    <source>
        <strain evidence="7">cv. Pinot noir / PN40024</strain>
        <tissue evidence="6">Leaf</tissue>
    </source>
</reference>
<keyword evidence="1" id="KW-0723">Serine/threonine-protein kinase</keyword>
<dbReference type="Proteomes" id="UP001227230">
    <property type="component" value="Chromosome 18"/>
</dbReference>
<evidence type="ECO:0000313" key="7">
    <source>
        <dbReference type="Proteomes" id="UP001227230"/>
    </source>
</evidence>
<keyword evidence="3" id="KW-0067">ATP-binding</keyword>
<dbReference type="PROSITE" id="PS50011">
    <property type="entry name" value="PROTEIN_KINASE_DOM"/>
    <property type="match status" value="1"/>
</dbReference>